<evidence type="ECO:0008006" key="4">
    <source>
        <dbReference type="Google" id="ProtNLM"/>
    </source>
</evidence>
<keyword evidence="3" id="KW-1185">Reference proteome</keyword>
<reference evidence="2" key="1">
    <citation type="submission" date="2021-02" db="EMBL/GenBank/DDBJ databases">
        <authorList>
            <person name="Nowell W R."/>
        </authorList>
    </citation>
    <scope>NUCLEOTIDE SEQUENCE</scope>
    <source>
        <strain evidence="2">Ploen Becks lab</strain>
    </source>
</reference>
<accession>A0A813VV18</accession>
<feature type="chain" id="PRO_5032894808" description="Dickkopf N-terminal cysteine-rich domain-containing protein" evidence="1">
    <location>
        <begin position="21"/>
        <end position="368"/>
    </location>
</feature>
<comment type="caution">
    <text evidence="2">The sequence shown here is derived from an EMBL/GenBank/DDBJ whole genome shotgun (WGS) entry which is preliminary data.</text>
</comment>
<evidence type="ECO:0000256" key="1">
    <source>
        <dbReference type="SAM" id="SignalP"/>
    </source>
</evidence>
<dbReference type="EMBL" id="CAJNOC010001250">
    <property type="protein sequence ID" value="CAF0848540.1"/>
    <property type="molecule type" value="Genomic_DNA"/>
</dbReference>
<protein>
    <recommendedName>
        <fullName evidence="4">Dickkopf N-terminal cysteine-rich domain-containing protein</fullName>
    </recommendedName>
</protein>
<organism evidence="2 3">
    <name type="scientific">Brachionus calyciflorus</name>
    <dbReference type="NCBI Taxonomy" id="104777"/>
    <lineage>
        <taxon>Eukaryota</taxon>
        <taxon>Metazoa</taxon>
        <taxon>Spiralia</taxon>
        <taxon>Gnathifera</taxon>
        <taxon>Rotifera</taxon>
        <taxon>Eurotatoria</taxon>
        <taxon>Monogononta</taxon>
        <taxon>Pseudotrocha</taxon>
        <taxon>Ploima</taxon>
        <taxon>Brachionidae</taxon>
        <taxon>Brachionus</taxon>
    </lineage>
</organism>
<keyword evidence="1" id="KW-0732">Signal</keyword>
<proteinExistence type="predicted"/>
<evidence type="ECO:0000313" key="3">
    <source>
        <dbReference type="Proteomes" id="UP000663879"/>
    </source>
</evidence>
<dbReference type="Proteomes" id="UP000663879">
    <property type="component" value="Unassembled WGS sequence"/>
</dbReference>
<evidence type="ECO:0000313" key="2">
    <source>
        <dbReference type="EMBL" id="CAF0848540.1"/>
    </source>
</evidence>
<feature type="signal peptide" evidence="1">
    <location>
        <begin position="1"/>
        <end position="20"/>
    </location>
</feature>
<dbReference type="AlphaFoldDB" id="A0A813VV18"/>
<gene>
    <name evidence="2" type="ORF">OXX778_LOCUS8825</name>
</gene>
<name>A0A813VV18_9BILA</name>
<sequence>MKNKLFKIFLLTCLISCLLSIPIESREEEEENNEPEQEELENKCEQINCDQQNEICNPKTLTCVQYPQIGEQCDHDFDLCDKKSNGYCNQDISKCVLNVPEGGFCEFDGIVCNKYKNLICSNNICQRNEQEFDKCNENSREKCKEGFVCHAENSLCLPPLSLGDFCAIDFDLCNKSEGLFCDKNYGFCVRYLNESEYCSPDYSLCSPGYYCDKKSLKCVRLSSYMGLCNQDFDACDSQQGLTCNLNTSKCDGQIDNMLLKCDHDSNSCQLTKQDDYFCHREKSVCVRYYAEGNLCNSENDLCNPRKDLFCDLEQNLCTRGLDFGMQCHLDNDKCIKRKHLKCHSEFKICFCDESSEFQEDDNSCLPKQ</sequence>